<dbReference type="Gene3D" id="1.10.3720.10">
    <property type="entry name" value="MetI-like"/>
    <property type="match status" value="1"/>
</dbReference>
<reference evidence="11" key="1">
    <citation type="submission" date="2017-12" db="EMBL/GenBank/DDBJ databases">
        <title>FDA dAtabase for Regulatory Grade micrObial Sequences (FDA-ARGOS): Supporting development and validation of Infectious Disease Dx tests.</title>
        <authorList>
            <person name="Hoffmann M."/>
            <person name="Allard M."/>
            <person name="Evans P."/>
            <person name="Brown E."/>
            <person name="Tallon L."/>
            <person name="Sadzewicz L."/>
            <person name="Sengamalay N."/>
            <person name="Ott S."/>
            <person name="Godinez A."/>
            <person name="Nagaraj S."/>
            <person name="Vavikolanu K."/>
            <person name="Aluvathingal J."/>
            <person name="Nadendla S."/>
            <person name="Sichtig H."/>
        </authorList>
    </citation>
    <scope>NUCLEOTIDE SEQUENCE [LARGE SCALE GENOMIC DNA]</scope>
    <source>
        <strain evidence="11">FDAARGOS_249</strain>
    </source>
</reference>
<sequence>MFELLTNYSDLIIEGFINTLIASVIALIASLIIGGLMGIIQTLDNKVLAKIGDIYVEFFRNIPLLIIVMFFYVVIPLYGVEITGFQSGIIGLTLYTSAFIADVVRSGIDAVPKGQREAAISQGMTYRQTMQYVVLPQAVKIVIPPLGNQFINLVKNSSILAMVAGLDLMYYGDLIASETFNTLGTYTMIAGIYLIITVPLTLLVSYIEKRLAQQDVR</sequence>
<organism evidence="10 11">
    <name type="scientific">Aerococcus viridans</name>
    <dbReference type="NCBI Taxonomy" id="1377"/>
    <lineage>
        <taxon>Bacteria</taxon>
        <taxon>Bacillati</taxon>
        <taxon>Bacillota</taxon>
        <taxon>Bacilli</taxon>
        <taxon>Lactobacillales</taxon>
        <taxon>Aerococcaceae</taxon>
        <taxon>Aerococcus</taxon>
    </lineage>
</organism>
<evidence type="ECO:0000256" key="6">
    <source>
        <dbReference type="ARBA" id="ARBA00022989"/>
    </source>
</evidence>
<dbReference type="PROSITE" id="PS50928">
    <property type="entry name" value="ABC_TM1"/>
    <property type="match status" value="1"/>
</dbReference>
<dbReference type="InterPro" id="IPR010065">
    <property type="entry name" value="AA_ABC_transptr_permease_3TM"/>
</dbReference>
<dbReference type="PANTHER" id="PTHR30614">
    <property type="entry name" value="MEMBRANE COMPONENT OF AMINO ACID ABC TRANSPORTER"/>
    <property type="match status" value="1"/>
</dbReference>
<feature type="transmembrane region" description="Helical" evidence="8">
    <location>
        <begin position="61"/>
        <end position="79"/>
    </location>
</feature>
<keyword evidence="3" id="KW-1003">Cell membrane</keyword>
<feature type="transmembrane region" description="Helical" evidence="8">
    <location>
        <begin position="20"/>
        <end position="40"/>
    </location>
</feature>
<dbReference type="InterPro" id="IPR000515">
    <property type="entry name" value="MetI-like"/>
</dbReference>
<comment type="similarity">
    <text evidence="8">Belongs to the binding-protein-dependent transport system permease family.</text>
</comment>
<feature type="domain" description="ABC transmembrane type-1" evidence="9">
    <location>
        <begin position="16"/>
        <end position="204"/>
    </location>
</feature>
<dbReference type="NCBIfam" id="TIGR01726">
    <property type="entry name" value="HEQRo_perm_3TM"/>
    <property type="match status" value="1"/>
</dbReference>
<dbReference type="InterPro" id="IPR035906">
    <property type="entry name" value="MetI-like_sf"/>
</dbReference>
<dbReference type="SUPFAM" id="SSF161098">
    <property type="entry name" value="MetI-like"/>
    <property type="match status" value="1"/>
</dbReference>
<evidence type="ECO:0000256" key="3">
    <source>
        <dbReference type="ARBA" id="ARBA00022475"/>
    </source>
</evidence>
<keyword evidence="5" id="KW-0029">Amino-acid transport</keyword>
<evidence type="ECO:0000256" key="7">
    <source>
        <dbReference type="ARBA" id="ARBA00023136"/>
    </source>
</evidence>
<comment type="caution">
    <text evidence="10">The sequence shown here is derived from an EMBL/GenBank/DDBJ whole genome shotgun (WGS) entry which is preliminary data.</text>
</comment>
<dbReference type="GO" id="GO:0006865">
    <property type="term" value="P:amino acid transport"/>
    <property type="evidence" value="ECO:0007669"/>
    <property type="project" value="UniProtKB-KW"/>
</dbReference>
<dbReference type="InterPro" id="IPR043429">
    <property type="entry name" value="ArtM/GltK/GlnP/TcyL/YhdX-like"/>
</dbReference>
<dbReference type="GO" id="GO:0022857">
    <property type="term" value="F:transmembrane transporter activity"/>
    <property type="evidence" value="ECO:0007669"/>
    <property type="project" value="InterPro"/>
</dbReference>
<comment type="subcellular location">
    <subcellularLocation>
        <location evidence="1 8">Cell membrane</location>
        <topology evidence="1 8">Multi-pass membrane protein</topology>
    </subcellularLocation>
</comment>
<dbReference type="PANTHER" id="PTHR30614:SF7">
    <property type="entry name" value="GLUTAMINE ABC TRANSPORTER PERMEASE PROTEIN GLNM-RELATED"/>
    <property type="match status" value="1"/>
</dbReference>
<dbReference type="FunFam" id="1.10.3720.10:FF:000033">
    <property type="entry name" value="Polar amino acid ABC transporter permease"/>
    <property type="match status" value="1"/>
</dbReference>
<evidence type="ECO:0000256" key="2">
    <source>
        <dbReference type="ARBA" id="ARBA00022448"/>
    </source>
</evidence>
<evidence type="ECO:0000313" key="11">
    <source>
        <dbReference type="Proteomes" id="UP000192813"/>
    </source>
</evidence>
<evidence type="ECO:0000256" key="5">
    <source>
        <dbReference type="ARBA" id="ARBA00022970"/>
    </source>
</evidence>
<keyword evidence="7 8" id="KW-0472">Membrane</keyword>
<gene>
    <name evidence="10" type="ORF">A6J77_006305</name>
</gene>
<dbReference type="EMBL" id="NBTM02000001">
    <property type="protein sequence ID" value="PNL91857.1"/>
    <property type="molecule type" value="Genomic_DNA"/>
</dbReference>
<dbReference type="AlphaFoldDB" id="A0A2J9PNG0"/>
<evidence type="ECO:0000256" key="1">
    <source>
        <dbReference type="ARBA" id="ARBA00004651"/>
    </source>
</evidence>
<proteinExistence type="inferred from homology"/>
<feature type="transmembrane region" description="Helical" evidence="8">
    <location>
        <begin position="183"/>
        <end position="207"/>
    </location>
</feature>
<name>A0A2J9PNG0_9LACT</name>
<protein>
    <submittedName>
        <fullName evidence="10">Glutamine ABC transporter permease</fullName>
    </submittedName>
</protein>
<keyword evidence="6 8" id="KW-1133">Transmembrane helix</keyword>
<evidence type="ECO:0000259" key="9">
    <source>
        <dbReference type="PROSITE" id="PS50928"/>
    </source>
</evidence>
<keyword evidence="4 8" id="KW-0812">Transmembrane</keyword>
<evidence type="ECO:0000256" key="8">
    <source>
        <dbReference type="RuleBase" id="RU363032"/>
    </source>
</evidence>
<dbReference type="GO" id="GO:0043190">
    <property type="term" value="C:ATP-binding cassette (ABC) transporter complex"/>
    <property type="evidence" value="ECO:0007669"/>
    <property type="project" value="InterPro"/>
</dbReference>
<dbReference type="Proteomes" id="UP000192813">
    <property type="component" value="Unassembled WGS sequence"/>
</dbReference>
<dbReference type="RefSeq" id="WP_083069163.1">
    <property type="nucleotide sequence ID" value="NZ_JALXKY010000001.1"/>
</dbReference>
<evidence type="ECO:0000313" key="10">
    <source>
        <dbReference type="EMBL" id="PNL91857.1"/>
    </source>
</evidence>
<evidence type="ECO:0000256" key="4">
    <source>
        <dbReference type="ARBA" id="ARBA00022692"/>
    </source>
</evidence>
<keyword evidence="2 8" id="KW-0813">Transport</keyword>
<dbReference type="CDD" id="cd06261">
    <property type="entry name" value="TM_PBP2"/>
    <property type="match status" value="1"/>
</dbReference>
<accession>A0A2J9PNG0</accession>
<dbReference type="Pfam" id="PF00528">
    <property type="entry name" value="BPD_transp_1"/>
    <property type="match status" value="1"/>
</dbReference>